<dbReference type="InterPro" id="IPR023198">
    <property type="entry name" value="PGP-like_dom2"/>
</dbReference>
<dbReference type="GO" id="GO:0008967">
    <property type="term" value="F:phosphoglycolate phosphatase activity"/>
    <property type="evidence" value="ECO:0007669"/>
    <property type="project" value="TreeGrafter"/>
</dbReference>
<gene>
    <name evidence="1" type="primary">ppaX</name>
    <name evidence="1" type="ORF">A1019T_00418</name>
</gene>
<dbReference type="PANTHER" id="PTHR43434">
    <property type="entry name" value="PHOSPHOGLYCOLATE PHOSPHATASE"/>
    <property type="match status" value="1"/>
</dbReference>
<evidence type="ECO:0000313" key="2">
    <source>
        <dbReference type="Proteomes" id="UP000188169"/>
    </source>
</evidence>
<dbReference type="STRING" id="1945520.A1019T_00418"/>
<dbReference type="PANTHER" id="PTHR43434:SF24">
    <property type="entry name" value="HYDROLASE-RELATED"/>
    <property type="match status" value="1"/>
</dbReference>
<dbReference type="Proteomes" id="UP000188169">
    <property type="component" value="Unassembled WGS sequence"/>
</dbReference>
<dbReference type="InterPro" id="IPR036412">
    <property type="entry name" value="HAD-like_sf"/>
</dbReference>
<name>A0A1R4ED88_9GAMM</name>
<dbReference type="RefSeq" id="WP_095532716.1">
    <property type="nucleotide sequence ID" value="NZ_FUGD01000048.1"/>
</dbReference>
<dbReference type="InterPro" id="IPR006439">
    <property type="entry name" value="HAD-SF_hydro_IA"/>
</dbReference>
<evidence type="ECO:0000313" key="1">
    <source>
        <dbReference type="EMBL" id="SJM36457.1"/>
    </source>
</evidence>
<dbReference type="NCBIfam" id="TIGR01509">
    <property type="entry name" value="HAD-SF-IA-v3"/>
    <property type="match status" value="1"/>
</dbReference>
<dbReference type="GO" id="GO:0005829">
    <property type="term" value="C:cytosol"/>
    <property type="evidence" value="ECO:0007669"/>
    <property type="project" value="TreeGrafter"/>
</dbReference>
<proteinExistence type="predicted"/>
<dbReference type="EMBL" id="FUGD01000048">
    <property type="protein sequence ID" value="SJM36457.1"/>
    <property type="molecule type" value="Genomic_DNA"/>
</dbReference>
<protein>
    <submittedName>
        <fullName evidence="1">Pyrophosphatase PpaX</fullName>
        <ecNumber evidence="1">3.6.1.1</ecNumber>
    </submittedName>
</protein>
<organism evidence="1 2">
    <name type="scientific">Psychrobacter pasteurii</name>
    <dbReference type="NCBI Taxonomy" id="1945520"/>
    <lineage>
        <taxon>Bacteria</taxon>
        <taxon>Pseudomonadati</taxon>
        <taxon>Pseudomonadota</taxon>
        <taxon>Gammaproteobacteria</taxon>
        <taxon>Moraxellales</taxon>
        <taxon>Moraxellaceae</taxon>
        <taxon>Psychrobacter</taxon>
    </lineage>
</organism>
<keyword evidence="2" id="KW-1185">Reference proteome</keyword>
<dbReference type="AlphaFoldDB" id="A0A1R4ED88"/>
<dbReference type="GO" id="GO:0006281">
    <property type="term" value="P:DNA repair"/>
    <property type="evidence" value="ECO:0007669"/>
    <property type="project" value="TreeGrafter"/>
</dbReference>
<dbReference type="OrthoDB" id="9782449at2"/>
<dbReference type="NCBIfam" id="TIGR01549">
    <property type="entry name" value="HAD-SF-IA-v1"/>
    <property type="match status" value="1"/>
</dbReference>
<dbReference type="InterPro" id="IPR023214">
    <property type="entry name" value="HAD_sf"/>
</dbReference>
<dbReference type="InterPro" id="IPR041492">
    <property type="entry name" value="HAD_2"/>
</dbReference>
<dbReference type="GO" id="GO:0004427">
    <property type="term" value="F:inorganic diphosphate phosphatase activity"/>
    <property type="evidence" value="ECO:0007669"/>
    <property type="project" value="UniProtKB-EC"/>
</dbReference>
<sequence length="231" mass="25372">MNELAPNAEHDLKHKSLIIFDWDGTLMDSIGLIVKSMHVAGEANGFSTTDEEVKSIIGLSLIRGIQILYPQASAEQHLAIQQSYADYYVRASVEPDQPHSQFFSGIEAMLQQLKAQDKQLAVATGKKRAGLDRVMDYSQSRHYFVSSRCADESGSKPNPQMLKDILQETGYQVADAVFIGDSIHDIQMANQLGMTSIAVNYGAAKPQVLAAENPTYQVDTPEQLIKLLTAG</sequence>
<dbReference type="Pfam" id="PF13419">
    <property type="entry name" value="HAD_2"/>
    <property type="match status" value="1"/>
</dbReference>
<accession>A0A1R4ED88</accession>
<dbReference type="Gene3D" id="1.10.150.240">
    <property type="entry name" value="Putative phosphatase, domain 2"/>
    <property type="match status" value="1"/>
</dbReference>
<dbReference type="SFLD" id="SFLDG01129">
    <property type="entry name" value="C1.5:_HAD__Beta-PGM__Phosphata"/>
    <property type="match status" value="1"/>
</dbReference>
<reference evidence="2" key="1">
    <citation type="submission" date="2017-02" db="EMBL/GenBank/DDBJ databases">
        <authorList>
            <person name="Mornico D."/>
        </authorList>
    </citation>
    <scope>NUCLEOTIDE SEQUENCE [LARGE SCALE GENOMIC DNA]</scope>
</reference>
<dbReference type="InterPro" id="IPR050155">
    <property type="entry name" value="HAD-like_hydrolase_sf"/>
</dbReference>
<dbReference type="SUPFAM" id="SSF56784">
    <property type="entry name" value="HAD-like"/>
    <property type="match status" value="1"/>
</dbReference>
<keyword evidence="1" id="KW-0378">Hydrolase</keyword>
<dbReference type="SFLD" id="SFLDS00003">
    <property type="entry name" value="Haloacid_Dehalogenase"/>
    <property type="match status" value="1"/>
</dbReference>
<dbReference type="EC" id="3.6.1.1" evidence="1"/>
<dbReference type="Gene3D" id="3.40.50.1000">
    <property type="entry name" value="HAD superfamily/HAD-like"/>
    <property type="match status" value="1"/>
</dbReference>